<evidence type="ECO:0000256" key="6">
    <source>
        <dbReference type="ARBA" id="ARBA00023125"/>
    </source>
</evidence>
<dbReference type="GO" id="GO:0003678">
    <property type="term" value="F:DNA helicase activity"/>
    <property type="evidence" value="ECO:0007669"/>
    <property type="project" value="TreeGrafter"/>
</dbReference>
<proteinExistence type="predicted"/>
<feature type="domain" description="Helicase C-terminal" evidence="10">
    <location>
        <begin position="624"/>
        <end position="791"/>
    </location>
</feature>
<dbReference type="OrthoDB" id="9804325at2"/>
<dbReference type="InterPro" id="IPR033454">
    <property type="entry name" value="RecG_wedge"/>
</dbReference>
<evidence type="ECO:0000256" key="2">
    <source>
        <dbReference type="ARBA" id="ARBA00022763"/>
    </source>
</evidence>
<evidence type="ECO:0000259" key="10">
    <source>
        <dbReference type="PROSITE" id="PS51194"/>
    </source>
</evidence>
<sequence>MHSAFAVLDGTTTHPVLVLNHPDVARRFEATQQGPATFVVNHGRDLSQQIHKAGLQVIGADGRLIEYLDETPLVVPDGDDRVWVYPRLTGREVVGLTLGTDAQWDAERGAFSTANTRVIPIHWTWWFAGAAGDITMSASAAELPDAEVAADYFLIDGTIDSLRGVATDELTCVDPVSAIGLAGMGMSSVYDLLHTVPRNYLDRSNPVPVTADLLGQKIAFIGTVDQIRKPPPGKSVSIVKVTDTAAPHTKVDLTWFNAAWVTRRFRPGDMLLISGTLDQFRTTLQMRGPIVDVIAADATTGDSAVIPIYPASEKHKISTWAVRRAVAEAVTKLPPILDPVPRGFTLARGLPERDVALRELHVAPTPEHASSARRRLAYDELLRWQLILAGNRASGLTTKGIAHDVPGSLEAQLLARLPYSFTGAQRRCVDEIVADLKRTNPMNRLLQGEVGSGKTLVALSGALHAIEAGSTVAIMAPIEALASQHYDDFAELCEGMTDPGGKPLRVELLTTKITGKRRKEVLAGLADGSIHLVVGTQALLSEQVQFARLGLVIIDEQHRFGVEQRKVLADKAGGGPLPDVLVMTATPVPRTALMTAFGDLDVSQIDELPPGRSPIVTRAVNPMQFDDPHSPLWEQVREQIAQNHQIFVVAPTVGDSEAKAARGAEQLSEQVAAILPGARIGTAHGKQKRDEREVTLNAFRSGTLDVLVATSIIEVGVNVPNSTVIVITGANNFGITQLHQLRGRVGRGQWAGTCWLVPTAPRADLAEHAISKIEALVASTDGFELAARDLQIRGAGSLTGTRQSGRATDLSVADLLTDMDLIEASREDASAIISRDPHLAKHPMLAHEIAAALGDDAVAWLTVR</sequence>
<keyword evidence="6" id="KW-0238">DNA-binding</keyword>
<dbReference type="GO" id="GO:0003677">
    <property type="term" value="F:DNA binding"/>
    <property type="evidence" value="ECO:0007669"/>
    <property type="project" value="UniProtKB-KW"/>
</dbReference>
<evidence type="ECO:0000256" key="7">
    <source>
        <dbReference type="ARBA" id="ARBA00023204"/>
    </source>
</evidence>
<feature type="domain" description="Helicase ATP-binding" evidence="9">
    <location>
        <begin position="435"/>
        <end position="605"/>
    </location>
</feature>
<dbReference type="AlphaFoldDB" id="A0A542EH95"/>
<dbReference type="GO" id="GO:0016787">
    <property type="term" value="F:hydrolase activity"/>
    <property type="evidence" value="ECO:0007669"/>
    <property type="project" value="UniProtKB-KW"/>
</dbReference>
<name>A0A542EH95_9MICO</name>
<evidence type="ECO:0000256" key="8">
    <source>
        <dbReference type="ARBA" id="ARBA00049819"/>
    </source>
</evidence>
<dbReference type="PANTHER" id="PTHR47964:SF1">
    <property type="entry name" value="ATP-DEPENDENT DNA HELICASE HOMOLOG RECG, CHLOROPLASTIC"/>
    <property type="match status" value="1"/>
</dbReference>
<dbReference type="RefSeq" id="WP_141928479.1">
    <property type="nucleotide sequence ID" value="NZ_BAABCI010000032.1"/>
</dbReference>
<evidence type="ECO:0000256" key="3">
    <source>
        <dbReference type="ARBA" id="ARBA00022801"/>
    </source>
</evidence>
<keyword evidence="4 11" id="KW-0347">Helicase</keyword>
<dbReference type="SMART" id="SM00490">
    <property type="entry name" value="HELICc"/>
    <property type="match status" value="1"/>
</dbReference>
<dbReference type="PROSITE" id="PS51192">
    <property type="entry name" value="HELICASE_ATP_BIND_1"/>
    <property type="match status" value="1"/>
</dbReference>
<comment type="caution">
    <text evidence="11">The sequence shown here is derived from an EMBL/GenBank/DDBJ whole genome shotgun (WGS) entry which is preliminary data.</text>
</comment>
<dbReference type="EMBL" id="VFMO01000001">
    <property type="protein sequence ID" value="TQJ14703.1"/>
    <property type="molecule type" value="Genomic_DNA"/>
</dbReference>
<dbReference type="InterPro" id="IPR014001">
    <property type="entry name" value="Helicase_ATP-bd"/>
</dbReference>
<dbReference type="PANTHER" id="PTHR47964">
    <property type="entry name" value="ATP-DEPENDENT DNA HELICASE HOMOLOG RECG, CHLOROPLASTIC"/>
    <property type="match status" value="1"/>
</dbReference>
<evidence type="ECO:0000259" key="9">
    <source>
        <dbReference type="PROSITE" id="PS51192"/>
    </source>
</evidence>
<keyword evidence="3" id="KW-0378">Hydrolase</keyword>
<gene>
    <name evidence="11" type="ORF">FB459_2203</name>
</gene>
<dbReference type="Proteomes" id="UP000320806">
    <property type="component" value="Unassembled WGS sequence"/>
</dbReference>
<organism evidence="11 12">
    <name type="scientific">Yimella lutea</name>
    <dbReference type="NCBI Taxonomy" id="587872"/>
    <lineage>
        <taxon>Bacteria</taxon>
        <taxon>Bacillati</taxon>
        <taxon>Actinomycetota</taxon>
        <taxon>Actinomycetes</taxon>
        <taxon>Micrococcales</taxon>
        <taxon>Dermacoccaceae</taxon>
        <taxon>Yimella</taxon>
    </lineage>
</organism>
<dbReference type="Pfam" id="PF00271">
    <property type="entry name" value="Helicase_C"/>
    <property type="match status" value="1"/>
</dbReference>
<evidence type="ECO:0000313" key="11">
    <source>
        <dbReference type="EMBL" id="TQJ14703.1"/>
    </source>
</evidence>
<dbReference type="GO" id="GO:0006281">
    <property type="term" value="P:DNA repair"/>
    <property type="evidence" value="ECO:0007669"/>
    <property type="project" value="UniProtKB-KW"/>
</dbReference>
<dbReference type="Pfam" id="PF00270">
    <property type="entry name" value="DEAD"/>
    <property type="match status" value="1"/>
</dbReference>
<keyword evidence="5" id="KW-0067">ATP-binding</keyword>
<protein>
    <recommendedName>
        <fullName evidence="8">Probable DNA 3'-5' helicase RecG</fullName>
    </recommendedName>
</protein>
<dbReference type="PROSITE" id="PS51194">
    <property type="entry name" value="HELICASE_CTER"/>
    <property type="match status" value="1"/>
</dbReference>
<dbReference type="InterPro" id="IPR001650">
    <property type="entry name" value="Helicase_C-like"/>
</dbReference>
<dbReference type="CDD" id="cd17992">
    <property type="entry name" value="DEXHc_RecG"/>
    <property type="match status" value="1"/>
</dbReference>
<dbReference type="InterPro" id="IPR011545">
    <property type="entry name" value="DEAD/DEAH_box_helicase_dom"/>
</dbReference>
<reference evidence="11 12" key="1">
    <citation type="submission" date="2019-06" db="EMBL/GenBank/DDBJ databases">
        <title>Sequencing the genomes of 1000 actinobacteria strains.</title>
        <authorList>
            <person name="Klenk H.-P."/>
        </authorList>
    </citation>
    <scope>NUCLEOTIDE SEQUENCE [LARGE SCALE GENOMIC DNA]</scope>
    <source>
        <strain evidence="11 12">DSM 19828</strain>
    </source>
</reference>
<dbReference type="Gene3D" id="3.40.50.300">
    <property type="entry name" value="P-loop containing nucleotide triphosphate hydrolases"/>
    <property type="match status" value="2"/>
</dbReference>
<dbReference type="InterPro" id="IPR047112">
    <property type="entry name" value="RecG/Mfd"/>
</dbReference>
<dbReference type="InterPro" id="IPR045562">
    <property type="entry name" value="RecG_dom3_C"/>
</dbReference>
<keyword evidence="2" id="KW-0227">DNA damage</keyword>
<dbReference type="GO" id="GO:0005524">
    <property type="term" value="F:ATP binding"/>
    <property type="evidence" value="ECO:0007669"/>
    <property type="project" value="UniProtKB-KW"/>
</dbReference>
<evidence type="ECO:0000256" key="1">
    <source>
        <dbReference type="ARBA" id="ARBA00022741"/>
    </source>
</evidence>
<evidence type="ECO:0000256" key="5">
    <source>
        <dbReference type="ARBA" id="ARBA00022840"/>
    </source>
</evidence>
<dbReference type="Pfam" id="PF17191">
    <property type="entry name" value="RecG_wedge"/>
    <property type="match status" value="1"/>
</dbReference>
<keyword evidence="1" id="KW-0547">Nucleotide-binding</keyword>
<dbReference type="Pfam" id="PF19833">
    <property type="entry name" value="RecG_dom3_C"/>
    <property type="match status" value="1"/>
</dbReference>
<dbReference type="Gene3D" id="2.40.50.140">
    <property type="entry name" value="Nucleic acid-binding proteins"/>
    <property type="match status" value="1"/>
</dbReference>
<dbReference type="InterPro" id="IPR027417">
    <property type="entry name" value="P-loop_NTPase"/>
</dbReference>
<evidence type="ECO:0000256" key="4">
    <source>
        <dbReference type="ARBA" id="ARBA00022806"/>
    </source>
</evidence>
<evidence type="ECO:0000313" key="12">
    <source>
        <dbReference type="Proteomes" id="UP000320806"/>
    </source>
</evidence>
<dbReference type="SUPFAM" id="SSF52540">
    <property type="entry name" value="P-loop containing nucleoside triphosphate hydrolases"/>
    <property type="match status" value="2"/>
</dbReference>
<dbReference type="SUPFAM" id="SSF50249">
    <property type="entry name" value="Nucleic acid-binding proteins"/>
    <property type="match status" value="1"/>
</dbReference>
<dbReference type="InterPro" id="IPR012340">
    <property type="entry name" value="NA-bd_OB-fold"/>
</dbReference>
<dbReference type="CDD" id="cd04488">
    <property type="entry name" value="RecG_wedge_OBF"/>
    <property type="match status" value="1"/>
</dbReference>
<dbReference type="SMART" id="SM00487">
    <property type="entry name" value="DEXDc"/>
    <property type="match status" value="1"/>
</dbReference>
<keyword evidence="12" id="KW-1185">Reference proteome</keyword>
<keyword evidence="7" id="KW-0234">DNA repair</keyword>
<accession>A0A542EH95</accession>